<keyword evidence="3" id="KW-0813">Transport</keyword>
<evidence type="ECO:0000256" key="3">
    <source>
        <dbReference type="ARBA" id="ARBA00022448"/>
    </source>
</evidence>
<feature type="transmembrane region" description="Helical" evidence="9">
    <location>
        <begin position="419"/>
        <end position="444"/>
    </location>
</feature>
<feature type="transmembrane region" description="Helical" evidence="9">
    <location>
        <begin position="75"/>
        <end position="93"/>
    </location>
</feature>
<protein>
    <recommendedName>
        <fullName evidence="10">Ammonium transporter AmtB-like domain-containing protein</fullName>
    </recommendedName>
</protein>
<dbReference type="GO" id="GO:0097272">
    <property type="term" value="P:ammonium homeostasis"/>
    <property type="evidence" value="ECO:0007669"/>
    <property type="project" value="TreeGrafter"/>
</dbReference>
<accession>A0A7S3XDF1</accession>
<dbReference type="InterPro" id="IPR029020">
    <property type="entry name" value="Ammonium/urea_transptr"/>
</dbReference>
<dbReference type="EMBL" id="HBIS01003344">
    <property type="protein sequence ID" value="CAE0609192.1"/>
    <property type="molecule type" value="Transcribed_RNA"/>
</dbReference>
<name>A0A7S3XDF1_9CHLO</name>
<proteinExistence type="inferred from homology"/>
<comment type="subcellular location">
    <subcellularLocation>
        <location evidence="1">Membrane</location>
        <topology evidence="1">Multi-pass membrane protein</topology>
    </subcellularLocation>
</comment>
<feature type="transmembrane region" description="Helical" evidence="9">
    <location>
        <begin position="374"/>
        <end position="392"/>
    </location>
</feature>
<feature type="transmembrane region" description="Helical" evidence="9">
    <location>
        <begin position="320"/>
        <end position="336"/>
    </location>
</feature>
<dbReference type="SUPFAM" id="SSF111352">
    <property type="entry name" value="Ammonium transporter"/>
    <property type="match status" value="1"/>
</dbReference>
<keyword evidence="6 9" id="KW-0472">Membrane</keyword>
<dbReference type="PANTHER" id="PTHR11730:SF6">
    <property type="entry name" value="AMMONIUM TRANSPORTER"/>
    <property type="match status" value="1"/>
</dbReference>
<sequence length="500" mass="53300">MADVEGVPLPAELDDLGEGNGGNVSLVEFDVVVDLAWIMITAFLGLLGHVGLALREVGMMGYTMKDVSDALEKNVLVVATSVFAWWSVGYAFAFGRGSGDWFIGTQFFFLASTRSCPFEDEDLCVYSRSPSGPTYAFFFQQWVYASIVATITTSTIAKRCSNMMHAAYTLALIGVIYPVVVHWMWSDSGWLSAFFDPRNSWGRFYSGVVDFAGSGVVYMTAGAAAMVGCFILGPLKPEENAGRISPTNSLALASTGTFLLWVCFYGLASGRTLGLSNGFARVAEKVVVMVTLAAGGGGIGGIALQQLLSFSPKYEPSGTLVLNSVLGALVAVQAGSSVIEPYAAFAIGGFAAPTYLASSALLDFVHLIDPLGNVSVFFFCGAYGLVVAGLLGTTMNTTASYPEGQNCGWFYSGCNWKQFVTNIVGAVMVAGWTLLTSLGVFLAIRWLQSDSERSDTSVSSHSQDNVQAHPQVAPSWKFWKRKHNAPVTEDSTAAVPSPLD</sequence>
<evidence type="ECO:0000256" key="8">
    <source>
        <dbReference type="SAM" id="MobiDB-lite"/>
    </source>
</evidence>
<evidence type="ECO:0000259" key="10">
    <source>
        <dbReference type="Pfam" id="PF00909"/>
    </source>
</evidence>
<evidence type="ECO:0000256" key="5">
    <source>
        <dbReference type="ARBA" id="ARBA00022989"/>
    </source>
</evidence>
<feature type="transmembrane region" description="Helical" evidence="9">
    <location>
        <begin position="205"/>
        <end position="235"/>
    </location>
</feature>
<evidence type="ECO:0000313" key="11">
    <source>
        <dbReference type="EMBL" id="CAE0609192.1"/>
    </source>
</evidence>
<feature type="transmembrane region" description="Helical" evidence="9">
    <location>
        <begin position="166"/>
        <end position="185"/>
    </location>
</feature>
<feature type="transmembrane region" description="Helical" evidence="9">
    <location>
        <begin position="287"/>
        <end position="308"/>
    </location>
</feature>
<feature type="domain" description="Ammonium transporter AmtB-like" evidence="10">
    <location>
        <begin position="36"/>
        <end position="444"/>
    </location>
</feature>
<evidence type="ECO:0000256" key="6">
    <source>
        <dbReference type="ARBA" id="ARBA00023136"/>
    </source>
</evidence>
<feature type="transmembrane region" description="Helical" evidence="9">
    <location>
        <begin position="342"/>
        <end position="362"/>
    </location>
</feature>
<dbReference type="Gene3D" id="1.10.3430.10">
    <property type="entry name" value="Ammonium transporter AmtB like domains"/>
    <property type="match status" value="1"/>
</dbReference>
<dbReference type="GO" id="GO:0008519">
    <property type="term" value="F:ammonium channel activity"/>
    <property type="evidence" value="ECO:0007669"/>
    <property type="project" value="InterPro"/>
</dbReference>
<keyword evidence="4 9" id="KW-0812">Transmembrane</keyword>
<feature type="transmembrane region" description="Helical" evidence="9">
    <location>
        <begin position="135"/>
        <end position="154"/>
    </location>
</feature>
<evidence type="ECO:0000256" key="7">
    <source>
        <dbReference type="ARBA" id="ARBA00023177"/>
    </source>
</evidence>
<feature type="transmembrane region" description="Helical" evidence="9">
    <location>
        <begin position="35"/>
        <end position="54"/>
    </location>
</feature>
<organism evidence="11">
    <name type="scientific">Picocystis salinarum</name>
    <dbReference type="NCBI Taxonomy" id="88271"/>
    <lineage>
        <taxon>Eukaryota</taxon>
        <taxon>Viridiplantae</taxon>
        <taxon>Chlorophyta</taxon>
        <taxon>Picocystophyceae</taxon>
        <taxon>Picocystales</taxon>
        <taxon>Picocystaceae</taxon>
        <taxon>Picocystis</taxon>
    </lineage>
</organism>
<keyword evidence="7" id="KW-0924">Ammonia transport</keyword>
<gene>
    <name evidence="11" type="ORF">PSAL00342_LOCUS3011</name>
</gene>
<evidence type="ECO:0000256" key="1">
    <source>
        <dbReference type="ARBA" id="ARBA00004141"/>
    </source>
</evidence>
<feature type="region of interest" description="Disordered" evidence="8">
    <location>
        <begin position="457"/>
        <end position="477"/>
    </location>
</feature>
<dbReference type="GO" id="GO:0005886">
    <property type="term" value="C:plasma membrane"/>
    <property type="evidence" value="ECO:0007669"/>
    <property type="project" value="TreeGrafter"/>
</dbReference>
<evidence type="ECO:0000256" key="9">
    <source>
        <dbReference type="SAM" id="Phobius"/>
    </source>
</evidence>
<evidence type="ECO:0000256" key="2">
    <source>
        <dbReference type="ARBA" id="ARBA00005887"/>
    </source>
</evidence>
<dbReference type="InterPro" id="IPR024041">
    <property type="entry name" value="NH4_transpt_AmtB-like_dom"/>
</dbReference>
<dbReference type="PANTHER" id="PTHR11730">
    <property type="entry name" value="AMMONIUM TRANSPORTER"/>
    <property type="match status" value="1"/>
</dbReference>
<dbReference type="Pfam" id="PF00909">
    <property type="entry name" value="Ammonium_transp"/>
    <property type="match status" value="1"/>
</dbReference>
<reference evidence="11" key="1">
    <citation type="submission" date="2021-01" db="EMBL/GenBank/DDBJ databases">
        <authorList>
            <person name="Corre E."/>
            <person name="Pelletier E."/>
            <person name="Niang G."/>
            <person name="Scheremetjew M."/>
            <person name="Finn R."/>
            <person name="Kale V."/>
            <person name="Holt S."/>
            <person name="Cochrane G."/>
            <person name="Meng A."/>
            <person name="Brown T."/>
            <person name="Cohen L."/>
        </authorList>
    </citation>
    <scope>NUCLEOTIDE SEQUENCE</scope>
    <source>
        <strain evidence="11">CCMP1897</strain>
    </source>
</reference>
<keyword evidence="5 9" id="KW-1133">Transmembrane helix</keyword>
<comment type="similarity">
    <text evidence="2">Belongs to the ammonia transporter channel (TC 1.A.11.2) family.</text>
</comment>
<feature type="transmembrane region" description="Helical" evidence="9">
    <location>
        <begin position="247"/>
        <end position="267"/>
    </location>
</feature>
<evidence type="ECO:0000256" key="4">
    <source>
        <dbReference type="ARBA" id="ARBA00022692"/>
    </source>
</evidence>
<dbReference type="AlphaFoldDB" id="A0A7S3XDF1"/>